<reference evidence="1" key="1">
    <citation type="submission" date="2020-11" db="EMBL/GenBank/DDBJ databases">
        <authorList>
            <consortium name="DOE Joint Genome Institute"/>
            <person name="Ahrendt S."/>
            <person name="Riley R."/>
            <person name="Andreopoulos W."/>
            <person name="Labutti K."/>
            <person name="Pangilinan J."/>
            <person name="Ruiz-Duenas F.J."/>
            <person name="Barrasa J.M."/>
            <person name="Sanchez-Garcia M."/>
            <person name="Camarero S."/>
            <person name="Miyauchi S."/>
            <person name="Serrano A."/>
            <person name="Linde D."/>
            <person name="Babiker R."/>
            <person name="Drula E."/>
            <person name="Ayuso-Fernandez I."/>
            <person name="Pacheco R."/>
            <person name="Padilla G."/>
            <person name="Ferreira P."/>
            <person name="Barriuso J."/>
            <person name="Kellner H."/>
            <person name="Castanera R."/>
            <person name="Alfaro M."/>
            <person name="Ramirez L."/>
            <person name="Pisabarro A.G."/>
            <person name="Kuo A."/>
            <person name="Tritt A."/>
            <person name="Lipzen A."/>
            <person name="He G."/>
            <person name="Yan M."/>
            <person name="Ng V."/>
            <person name="Cullen D."/>
            <person name="Martin F."/>
            <person name="Rosso M.-N."/>
            <person name="Henrissat B."/>
            <person name="Hibbett D."/>
            <person name="Martinez A.T."/>
            <person name="Grigoriev I.V."/>
        </authorList>
    </citation>
    <scope>NUCLEOTIDE SEQUENCE</scope>
    <source>
        <strain evidence="1">CIRM-BRFM 674</strain>
    </source>
</reference>
<sequence length="483" mass="54857">MASFTSPRGPFLLPLELIDNIVHEVVVQAFSSRYRTNALCTLCRICKAFYFSAQSRLLTSIDLSLSDTQTAEERAAVLVDILLKDPSLHQRIRSLKVVFKGPNDGPVVPASLLRLLDLAVKSTSLKKLSIEWYRYESTSPAATEPLRWSQLDPEPASPLIKEIHANPSLESLQLVNIRKVPPYLLLSKFQSRSFHDLVLKSTFFTFLNRRTFADWELSLEALERIGVLTLSSASVTSISLLCDEIKEHPSFKPFPSPVFFKCLHTLCIEVPEQTSFYFFIQVIESVSRTLETLELWTYAANLDGLNLWFSLESLTMLKTYKFYTLLDISNATIESEKVASHMQALRRSLSTAPSSSPLSNIHIGFFIDIQDPHTHRLSNPTPHLNILYGIDWAPIDEMHAPLYPSRSSVLPALQHISVQIERYYNCSKGLGIETRSKDKDYNIPLSNIFPRTCQRLSLQQTDIVEMYTTYTSEHVSGIFSRPF</sequence>
<comment type="caution">
    <text evidence="1">The sequence shown here is derived from an EMBL/GenBank/DDBJ whole genome shotgun (WGS) entry which is preliminary data.</text>
</comment>
<organism evidence="1 2">
    <name type="scientific">Pholiota conissans</name>
    <dbReference type="NCBI Taxonomy" id="109636"/>
    <lineage>
        <taxon>Eukaryota</taxon>
        <taxon>Fungi</taxon>
        <taxon>Dikarya</taxon>
        <taxon>Basidiomycota</taxon>
        <taxon>Agaricomycotina</taxon>
        <taxon>Agaricomycetes</taxon>
        <taxon>Agaricomycetidae</taxon>
        <taxon>Agaricales</taxon>
        <taxon>Agaricineae</taxon>
        <taxon>Strophariaceae</taxon>
        <taxon>Pholiota</taxon>
    </lineage>
</organism>
<name>A0A9P6D7J3_9AGAR</name>
<dbReference type="Proteomes" id="UP000807469">
    <property type="component" value="Unassembled WGS sequence"/>
</dbReference>
<dbReference type="AlphaFoldDB" id="A0A9P6D7J3"/>
<accession>A0A9P6D7J3</accession>
<evidence type="ECO:0000313" key="2">
    <source>
        <dbReference type="Proteomes" id="UP000807469"/>
    </source>
</evidence>
<keyword evidence="2" id="KW-1185">Reference proteome</keyword>
<gene>
    <name evidence="1" type="ORF">BDN70DRAFT_871068</name>
</gene>
<evidence type="ECO:0000313" key="1">
    <source>
        <dbReference type="EMBL" id="KAF9485738.1"/>
    </source>
</evidence>
<proteinExistence type="predicted"/>
<dbReference type="EMBL" id="MU155134">
    <property type="protein sequence ID" value="KAF9485738.1"/>
    <property type="molecule type" value="Genomic_DNA"/>
</dbReference>
<protein>
    <submittedName>
        <fullName evidence="1">Uncharacterized protein</fullName>
    </submittedName>
</protein>